<evidence type="ECO:0000256" key="1">
    <source>
        <dbReference type="ARBA" id="ARBA00006242"/>
    </source>
</evidence>
<dbReference type="NCBIfam" id="TIGR01012">
    <property type="entry name" value="uS2_euk_arch"/>
    <property type="match status" value="1"/>
</dbReference>
<dbReference type="PRINTS" id="PR00395">
    <property type="entry name" value="RIBOSOMALS2"/>
</dbReference>
<reference evidence="8" key="1">
    <citation type="journal article" date="2020" name="bioRxiv">
        <title>A rank-normalized archaeal taxonomy based on genome phylogeny resolves widespread incomplete and uneven classifications.</title>
        <authorList>
            <person name="Rinke C."/>
            <person name="Chuvochina M."/>
            <person name="Mussig A.J."/>
            <person name="Chaumeil P.-A."/>
            <person name="Waite D.W."/>
            <person name="Whitman W.B."/>
            <person name="Parks D.H."/>
            <person name="Hugenholtz P."/>
        </authorList>
    </citation>
    <scope>NUCLEOTIDE SEQUENCE [LARGE SCALE GENOMIC DNA]</scope>
</reference>
<dbReference type="HAMAP" id="MF_00291_A">
    <property type="entry name" value="Ribosomal_uS2_A"/>
    <property type="match status" value="1"/>
</dbReference>
<sequence length="228" mass="25565">MSEKLLVETDEYLKSGAHIGTKFKSGDMGRYIYKSRKDGLNVLDIQTLDQRIRIAARFLASFDLSKIVAVSRKLYGQMPVKEFANSIGGIALTGRFVPGTFTNPQGKGFIEPAVVIVTEPESDGQSLREASSVCVPVVAMCSTNNLLRNVDLVIPINNKGKKSLALVYWLLAREILKAKGEIKSDKAFSKKIEDFEYKLKEGEKEADSTEKKAFARFRPRRYGQRRSY</sequence>
<evidence type="ECO:0000313" key="7">
    <source>
        <dbReference type="EMBL" id="MBS3059709.1"/>
    </source>
</evidence>
<accession>A0A7J4IU58</accession>
<reference evidence="7" key="2">
    <citation type="submission" date="2021-03" db="EMBL/GenBank/DDBJ databases">
        <authorList>
            <person name="Jaffe A."/>
        </authorList>
    </citation>
    <scope>NUCLEOTIDE SEQUENCE</scope>
    <source>
        <strain evidence="7">RIFCSPHIGHO2_01_FULL_GW2011_AR10_43_9</strain>
    </source>
</reference>
<dbReference type="FunFam" id="3.40.50.10490:FF:000030">
    <property type="entry name" value="30S ribosomal protein S2"/>
    <property type="match status" value="1"/>
</dbReference>
<keyword evidence="3 5" id="KW-0687">Ribonucleoprotein</keyword>
<name>A0A7J4IU58_9ARCH</name>
<evidence type="ECO:0000313" key="8">
    <source>
        <dbReference type="Proteomes" id="UP000577419"/>
    </source>
</evidence>
<gene>
    <name evidence="5" type="primary">rps2</name>
    <name evidence="7" type="synonym">rpsB</name>
    <name evidence="6" type="ORF">HA237_03250</name>
    <name evidence="7" type="ORF">J4224_04780</name>
</gene>
<dbReference type="Gene3D" id="3.40.50.10490">
    <property type="entry name" value="Glucose-6-phosphate isomerase like protein, domain 1"/>
    <property type="match status" value="1"/>
</dbReference>
<evidence type="ECO:0000313" key="6">
    <source>
        <dbReference type="EMBL" id="HIH08360.1"/>
    </source>
</evidence>
<dbReference type="SUPFAM" id="SSF52313">
    <property type="entry name" value="Ribosomal protein S2"/>
    <property type="match status" value="1"/>
</dbReference>
<comment type="similarity">
    <text evidence="1 5">Belongs to the universal ribosomal protein uS2 family.</text>
</comment>
<dbReference type="GO" id="GO:0006412">
    <property type="term" value="P:translation"/>
    <property type="evidence" value="ECO:0007669"/>
    <property type="project" value="UniProtKB-UniRule"/>
</dbReference>
<evidence type="ECO:0000256" key="2">
    <source>
        <dbReference type="ARBA" id="ARBA00022980"/>
    </source>
</evidence>
<dbReference type="GO" id="GO:0003735">
    <property type="term" value="F:structural constituent of ribosome"/>
    <property type="evidence" value="ECO:0007669"/>
    <property type="project" value="InterPro"/>
</dbReference>
<dbReference type="EMBL" id="JAGVWF010000070">
    <property type="protein sequence ID" value="MBS3059709.1"/>
    <property type="molecule type" value="Genomic_DNA"/>
</dbReference>
<dbReference type="Proteomes" id="UP000683213">
    <property type="component" value="Unassembled WGS sequence"/>
</dbReference>
<evidence type="ECO:0000256" key="4">
    <source>
        <dbReference type="ARBA" id="ARBA00035256"/>
    </source>
</evidence>
<dbReference type="EMBL" id="DUFG01000017">
    <property type="protein sequence ID" value="HIH08360.1"/>
    <property type="molecule type" value="Genomic_DNA"/>
</dbReference>
<comment type="caution">
    <text evidence="6">The sequence shown here is derived from an EMBL/GenBank/DDBJ whole genome shotgun (WGS) entry which is preliminary data.</text>
</comment>
<dbReference type="InterPro" id="IPR001865">
    <property type="entry name" value="Ribosomal_uS2"/>
</dbReference>
<organism evidence="6 8">
    <name type="scientific">Candidatus Iainarchaeum sp</name>
    <dbReference type="NCBI Taxonomy" id="3101447"/>
    <lineage>
        <taxon>Archaea</taxon>
        <taxon>Candidatus Iainarchaeota</taxon>
        <taxon>Candidatus Iainarchaeia</taxon>
        <taxon>Candidatus Iainarchaeales</taxon>
        <taxon>Candidatus Iainarchaeaceae</taxon>
        <taxon>Candidatus Iainarchaeum</taxon>
    </lineage>
</organism>
<proteinExistence type="inferred from homology"/>
<protein>
    <recommendedName>
        <fullName evidence="4 5">Small ribosomal subunit protein uS2</fullName>
    </recommendedName>
</protein>
<dbReference type="InterPro" id="IPR023591">
    <property type="entry name" value="Ribosomal_uS2_flav_dom_sf"/>
</dbReference>
<dbReference type="AlphaFoldDB" id="A0A7J4IU58"/>
<evidence type="ECO:0000256" key="5">
    <source>
        <dbReference type="HAMAP-Rule" id="MF_00291"/>
    </source>
</evidence>
<dbReference type="PANTHER" id="PTHR11489">
    <property type="entry name" value="40S RIBOSOMAL PROTEIN SA"/>
    <property type="match status" value="1"/>
</dbReference>
<dbReference type="GO" id="GO:0015935">
    <property type="term" value="C:small ribosomal subunit"/>
    <property type="evidence" value="ECO:0007669"/>
    <property type="project" value="InterPro"/>
</dbReference>
<dbReference type="Proteomes" id="UP000577419">
    <property type="component" value="Unassembled WGS sequence"/>
</dbReference>
<reference evidence="7" key="3">
    <citation type="submission" date="2021-05" db="EMBL/GenBank/DDBJ databases">
        <title>Protein family content uncovers lineage relationships and bacterial pathway maintenance mechanisms in DPANN archaea.</title>
        <authorList>
            <person name="Castelle C.J."/>
            <person name="Meheust R."/>
            <person name="Jaffe A.L."/>
            <person name="Seitz K."/>
            <person name="Gong X."/>
            <person name="Baker B.J."/>
            <person name="Banfield J.F."/>
        </authorList>
    </citation>
    <scope>NUCLEOTIDE SEQUENCE</scope>
    <source>
        <strain evidence="7">RIFCSPHIGHO2_01_FULL_GW2011_AR10_43_9</strain>
    </source>
</reference>
<keyword evidence="2 5" id="KW-0689">Ribosomal protein</keyword>
<evidence type="ECO:0000256" key="3">
    <source>
        <dbReference type="ARBA" id="ARBA00023274"/>
    </source>
</evidence>
<dbReference type="InterPro" id="IPR005707">
    <property type="entry name" value="Ribosomal_uS2_euk/arc"/>
</dbReference>
<dbReference type="Pfam" id="PF00318">
    <property type="entry name" value="Ribosomal_S2"/>
    <property type="match status" value="2"/>
</dbReference>
<dbReference type="InterPro" id="IPR023454">
    <property type="entry name" value="Ribosomal_uS2_arc"/>
</dbReference>